<sequence length="687" mass="80805">MYRNENKNKEVYCGKMDQLVYNNRYTLNKSTERISTYQSHHKHTKNSRSYNNYSQEYDNTKYPRKNITGPYTNKSNINKPNEDKYSPINLIQSFYSHNNKIIDNLVQNYNKYKIILVHDQNQNYKQQLLQYSYNDLFNNLSKIFILNEPTFIVMENFDIENKFCWLNFKLISNFMSNNINNKKLIKLIIISENTEILLKYIPDNLEKFIKIINNNNAVTIFDDKSVKYPFSSCERYKHAAEIVKNYVNKKCHGNYLVLVPNKEQVFIVKKYLSDVFSNIYIINNNNLPKYETQAETQIYIATEDISHQLLKNLKINTIIDTMTTYKKSDNVAWKSKISCLIYKNILEKNGTYVCMTSESFYLSLPDYNHESLNIRDIITILNVGSNYIDLLICDNVKILLKYMHDNGICDANNNLTEIGKFCNDLPLEIRNSLLLNHLNKQIESNISIYLCILCTIELYGTGIFVWPKKSENEDIITYSMRVDDIISELENKYGGYSDIDTIFNVWKDLINKCSTLSMLDVRKYCETNSLNFNVFKRIISLIRECIKINHIKNYQLKISFNKNEITIPSNKEFSTILYKALEISHNDLKATIFHNYKSGKSDILLGNKIYRIDNRSIHTMDTANDSNKIYYVLSFNNYAMTRGENINIVNLLHTISLENEYTFEDMFDDLKNLDGYNSDNYAELFPD</sequence>
<name>M1PWI2_9VIRU</name>
<protein>
    <submittedName>
        <fullName evidence="2">Helicase HrpA</fullName>
    </submittedName>
</protein>
<feature type="compositionally biased region" description="Polar residues" evidence="1">
    <location>
        <begin position="47"/>
        <end position="57"/>
    </location>
</feature>
<keyword evidence="2" id="KW-0347">Helicase</keyword>
<accession>M1PWI2</accession>
<keyword evidence="3" id="KW-1185">Reference proteome</keyword>
<keyword evidence="2" id="KW-0378">Hydrolase</keyword>
<dbReference type="EMBL" id="KC008572">
    <property type="protein sequence ID" value="AGF85112.1"/>
    <property type="molecule type" value="Genomic_DNA"/>
</dbReference>
<evidence type="ECO:0000256" key="1">
    <source>
        <dbReference type="SAM" id="MobiDB-lite"/>
    </source>
</evidence>
<evidence type="ECO:0000313" key="3">
    <source>
        <dbReference type="Proteomes" id="UP000241071"/>
    </source>
</evidence>
<evidence type="ECO:0000313" key="2">
    <source>
        <dbReference type="EMBL" id="AGF85112.1"/>
    </source>
</evidence>
<keyword evidence="2" id="KW-0547">Nucleotide-binding</keyword>
<gene>
    <name evidence="2" type="ORF">glt_00303</name>
</gene>
<proteinExistence type="predicted"/>
<dbReference type="Proteomes" id="UP000241071">
    <property type="component" value="Segment"/>
</dbReference>
<keyword evidence="2" id="KW-0067">ATP-binding</keyword>
<feature type="compositionally biased region" description="Polar residues" evidence="1">
    <location>
        <begin position="69"/>
        <end position="79"/>
    </location>
</feature>
<feature type="region of interest" description="Disordered" evidence="1">
    <location>
        <begin position="34"/>
        <end position="79"/>
    </location>
</feature>
<organism evidence="2 3">
    <name type="scientific">Moumouvirus goulette</name>
    <dbReference type="NCBI Taxonomy" id="1247379"/>
    <lineage>
        <taxon>Viruses</taxon>
        <taxon>Varidnaviria</taxon>
        <taxon>Bamfordvirae</taxon>
        <taxon>Nucleocytoviricota</taxon>
        <taxon>Megaviricetes</taxon>
        <taxon>Imitervirales</taxon>
        <taxon>Mimiviridae</taxon>
        <taxon>Megamimivirinae</taxon>
        <taxon>Moumouvirus</taxon>
        <taxon>Moumouvirus goulettemassiliense</taxon>
    </lineage>
</organism>
<dbReference type="GO" id="GO:0004386">
    <property type="term" value="F:helicase activity"/>
    <property type="evidence" value="ECO:0007669"/>
    <property type="project" value="UniProtKB-KW"/>
</dbReference>
<reference evidence="2 3" key="1">
    <citation type="submission" date="2012-10" db="EMBL/GenBank/DDBJ databases">
        <title>Complete genome sequence of Moumouvirus goulette.</title>
        <authorList>
            <person name="Fournous G."/>
            <person name="Bougalmi M."/>
            <person name="Colson P."/>
        </authorList>
    </citation>
    <scope>NUCLEOTIDE SEQUENCE [LARGE SCALE GENOMIC DNA]</scope>
</reference>